<feature type="compositionally biased region" description="Polar residues" evidence="5">
    <location>
        <begin position="73"/>
        <end position="82"/>
    </location>
</feature>
<dbReference type="PROSITE" id="PS50850">
    <property type="entry name" value="MFS"/>
    <property type="match status" value="1"/>
</dbReference>
<keyword evidence="4 6" id="KW-0472">Membrane</keyword>
<dbReference type="PANTHER" id="PTHR42718">
    <property type="entry name" value="MAJOR FACILITATOR SUPERFAMILY MULTIDRUG TRANSPORTER MFSC"/>
    <property type="match status" value="1"/>
</dbReference>
<keyword evidence="3 6" id="KW-1133">Transmembrane helix</keyword>
<dbReference type="Gene3D" id="1.20.1720.10">
    <property type="entry name" value="Multidrug resistance protein D"/>
    <property type="match status" value="1"/>
</dbReference>
<feature type="transmembrane region" description="Helical" evidence="6">
    <location>
        <begin position="426"/>
        <end position="445"/>
    </location>
</feature>
<evidence type="ECO:0000256" key="5">
    <source>
        <dbReference type="SAM" id="MobiDB-lite"/>
    </source>
</evidence>
<gene>
    <name evidence="8" type="ORF">CMQ_5411</name>
</gene>
<reference evidence="8 9" key="1">
    <citation type="journal article" date="2011" name="Proc. Natl. Acad. Sci. U.S.A.">
        <title>Genome and transcriptome analyses of the mountain pine beetle-fungal symbiont Grosmannia clavigera, a lodgepole pine pathogen.</title>
        <authorList>
            <person name="DiGuistini S."/>
            <person name="Wang Y."/>
            <person name="Liao N.Y."/>
            <person name="Taylor G."/>
            <person name="Tanguay P."/>
            <person name="Feau N."/>
            <person name="Henrissat B."/>
            <person name="Chan S.K."/>
            <person name="Hesse-Orce U."/>
            <person name="Alamouti S.M."/>
            <person name="Tsui C.K.M."/>
            <person name="Docking R.T."/>
            <person name="Levasseur A."/>
            <person name="Haridas S."/>
            <person name="Robertson G."/>
            <person name="Birol I."/>
            <person name="Holt R.A."/>
            <person name="Marra M.A."/>
            <person name="Hamelin R.C."/>
            <person name="Hirst M."/>
            <person name="Jones S.J.M."/>
            <person name="Bohlmann J."/>
            <person name="Breuil C."/>
        </authorList>
    </citation>
    <scope>NUCLEOTIDE SEQUENCE [LARGE SCALE GENOMIC DNA]</scope>
    <source>
        <strain evidence="9">kw1407 / UAMH 11150</strain>
    </source>
</reference>
<evidence type="ECO:0000256" key="6">
    <source>
        <dbReference type="SAM" id="Phobius"/>
    </source>
</evidence>
<feature type="transmembrane region" description="Helical" evidence="6">
    <location>
        <begin position="587"/>
        <end position="607"/>
    </location>
</feature>
<feature type="region of interest" description="Disordered" evidence="5">
    <location>
        <begin position="106"/>
        <end position="134"/>
    </location>
</feature>
<accession>F0XG15</accession>
<comment type="subcellular location">
    <subcellularLocation>
        <location evidence="1">Membrane</location>
        <topology evidence="1">Multi-pass membrane protein</topology>
    </subcellularLocation>
</comment>
<evidence type="ECO:0000256" key="2">
    <source>
        <dbReference type="ARBA" id="ARBA00022692"/>
    </source>
</evidence>
<dbReference type="InterPro" id="IPR011701">
    <property type="entry name" value="MFS"/>
</dbReference>
<feature type="transmembrane region" description="Helical" evidence="6">
    <location>
        <begin position="650"/>
        <end position="669"/>
    </location>
</feature>
<dbReference type="HOGENOM" id="CLU_009190_0_0_1"/>
<evidence type="ECO:0000256" key="4">
    <source>
        <dbReference type="ARBA" id="ARBA00023136"/>
    </source>
</evidence>
<evidence type="ECO:0000256" key="1">
    <source>
        <dbReference type="ARBA" id="ARBA00004141"/>
    </source>
</evidence>
<dbReference type="Proteomes" id="UP000007796">
    <property type="component" value="Unassembled WGS sequence"/>
</dbReference>
<feature type="transmembrane region" description="Helical" evidence="6">
    <location>
        <begin position="360"/>
        <end position="378"/>
    </location>
</feature>
<dbReference type="GeneID" id="25978731"/>
<feature type="compositionally biased region" description="Polar residues" evidence="5">
    <location>
        <begin position="106"/>
        <end position="129"/>
    </location>
</feature>
<feature type="region of interest" description="Disordered" evidence="5">
    <location>
        <begin position="64"/>
        <end position="92"/>
    </location>
</feature>
<feature type="transmembrane region" description="Helical" evidence="6">
    <location>
        <begin position="513"/>
        <end position="536"/>
    </location>
</feature>
<feature type="transmembrane region" description="Helical" evidence="6">
    <location>
        <begin position="384"/>
        <end position="406"/>
    </location>
</feature>
<dbReference type="InterPro" id="IPR020846">
    <property type="entry name" value="MFS_dom"/>
</dbReference>
<feature type="transmembrane region" description="Helical" evidence="6">
    <location>
        <begin position="752"/>
        <end position="773"/>
    </location>
</feature>
<sequence>MRNTGGTDDVPPGKKASLGPAQRRDNAVVTTRNPYMVYRAARANSISPPSTPIPAHIPLADFLPKLHDPSRNDAPSLTTSTLPGYETSPLDPGPPVLPPVAMQLQQRSSDVANQNPLSLRPSPLQTSWATGPKAPRTADAQIMTKLSSLAQDALPRPPTSSTRRPSISSHIDLVEAAARLKRTHSYQGMVHAVESLHGDAVETPGTAGGLADDEITQVGELEPEPVLQIGHYTYIRSDSDDFRISLIRNDGTCYYTATPVARMGSRRFKKHEPRPPAKSIGPYGFSRVHEALFVLVICLSQVLMLVGIAQALVPAKIMGQSFLNTRPGDIAWYSAAYGLTSGTFVLPAGRLGDIFGHSRLFIIGFVWFAAWSLIAGFSEAVQRAGGAGTIFFVVSRAFQGIGPAILVPNGQAMLGRAYAPGTRKNVVMCLFGAAAPFGFVLGAVMSSLFAERASWPWAFWTMAAVCVALAAVSAGILPADAPRDGDQMVLADEDGEDNDDVVTSKAKNRRESLWVRMDAAGMILGVSGLVLINFAFSQAPIVGWTTAYTYFLLIIGLLAMCAFAYVETFQATHPLVPFAAMSASTNFVLGCTATGWGCFSVWVYYAVSTMENIRGWSPLLTSAAFAPAPLSGLAASLLTGVLFSHHVKPHWVMLISMCAFFIGSLLFATGPPGQLYWYNSFFAILIMPFGMDMSNPAATIMLSNSVGKTNQGIAASLVVTVVNYSISLALGISGTVEASVLDTNNLLRGYRAAQYFGLGLGGLGILLATAFLCQNRLRASRASQTPRAEKSTR</sequence>
<feature type="region of interest" description="Disordered" evidence="5">
    <location>
        <begin position="148"/>
        <end position="167"/>
    </location>
</feature>
<evidence type="ECO:0000259" key="7">
    <source>
        <dbReference type="PROSITE" id="PS50850"/>
    </source>
</evidence>
<dbReference type="OrthoDB" id="2428527at2759"/>
<dbReference type="InParanoid" id="F0XG15"/>
<dbReference type="Gene3D" id="1.20.1250.20">
    <property type="entry name" value="MFS general substrate transporter like domains"/>
    <property type="match status" value="1"/>
</dbReference>
<dbReference type="CDD" id="cd17476">
    <property type="entry name" value="MFS_Amf1_MDR_like"/>
    <property type="match status" value="1"/>
</dbReference>
<evidence type="ECO:0000256" key="3">
    <source>
        <dbReference type="ARBA" id="ARBA00022989"/>
    </source>
</evidence>
<keyword evidence="9" id="KW-1185">Reference proteome</keyword>
<feature type="transmembrane region" description="Helical" evidence="6">
    <location>
        <begin position="619"/>
        <end position="643"/>
    </location>
</feature>
<dbReference type="InterPro" id="IPR036259">
    <property type="entry name" value="MFS_trans_sf"/>
</dbReference>
<proteinExistence type="predicted"/>
<feature type="transmembrane region" description="Helical" evidence="6">
    <location>
        <begin position="548"/>
        <end position="566"/>
    </location>
</feature>
<dbReference type="eggNOG" id="KOG0254">
    <property type="taxonomic scope" value="Eukaryota"/>
</dbReference>
<dbReference type="PANTHER" id="PTHR42718:SF1">
    <property type="entry name" value="LOW AFFINITY AMMONIUM TRANSPORTER"/>
    <property type="match status" value="1"/>
</dbReference>
<name>F0XG15_GROCL</name>
<organism evidence="9">
    <name type="scientific">Grosmannia clavigera (strain kw1407 / UAMH 11150)</name>
    <name type="common">Blue stain fungus</name>
    <name type="synonym">Graphiocladiella clavigera</name>
    <dbReference type="NCBI Taxonomy" id="655863"/>
    <lineage>
        <taxon>Eukaryota</taxon>
        <taxon>Fungi</taxon>
        <taxon>Dikarya</taxon>
        <taxon>Ascomycota</taxon>
        <taxon>Pezizomycotina</taxon>
        <taxon>Sordariomycetes</taxon>
        <taxon>Sordariomycetidae</taxon>
        <taxon>Ophiostomatales</taxon>
        <taxon>Ophiostomataceae</taxon>
        <taxon>Leptographium</taxon>
    </lineage>
</organism>
<feature type="region of interest" description="Disordered" evidence="5">
    <location>
        <begin position="1"/>
        <end position="30"/>
    </location>
</feature>
<feature type="transmembrane region" description="Helical" evidence="6">
    <location>
        <begin position="291"/>
        <end position="310"/>
    </location>
</feature>
<dbReference type="RefSeq" id="XP_014172843.1">
    <property type="nucleotide sequence ID" value="XM_014317368.1"/>
</dbReference>
<feature type="transmembrane region" description="Helical" evidence="6">
    <location>
        <begin position="457"/>
        <end position="479"/>
    </location>
</feature>
<dbReference type="Pfam" id="PF07690">
    <property type="entry name" value="MFS_1"/>
    <property type="match status" value="1"/>
</dbReference>
<dbReference type="GO" id="GO:0022857">
    <property type="term" value="F:transmembrane transporter activity"/>
    <property type="evidence" value="ECO:0007669"/>
    <property type="project" value="InterPro"/>
</dbReference>
<dbReference type="SUPFAM" id="SSF103473">
    <property type="entry name" value="MFS general substrate transporter"/>
    <property type="match status" value="1"/>
</dbReference>
<feature type="transmembrane region" description="Helical" evidence="6">
    <location>
        <begin position="330"/>
        <end position="348"/>
    </location>
</feature>
<dbReference type="GO" id="GO:0016020">
    <property type="term" value="C:membrane"/>
    <property type="evidence" value="ECO:0007669"/>
    <property type="project" value="UniProtKB-SubCell"/>
</dbReference>
<feature type="domain" description="Major facilitator superfamily (MFS) profile" evidence="7">
    <location>
        <begin position="293"/>
        <end position="776"/>
    </location>
</feature>
<protein>
    <submittedName>
        <fullName evidence="8">Major facilitator superfamily transporter</fullName>
    </submittedName>
</protein>
<evidence type="ECO:0000313" key="9">
    <source>
        <dbReference type="Proteomes" id="UP000007796"/>
    </source>
</evidence>
<feature type="transmembrane region" description="Helical" evidence="6">
    <location>
        <begin position="712"/>
        <end position="732"/>
    </location>
</feature>
<dbReference type="EMBL" id="GL629767">
    <property type="protein sequence ID" value="EFX03361.1"/>
    <property type="molecule type" value="Genomic_DNA"/>
</dbReference>
<dbReference type="AlphaFoldDB" id="F0XG15"/>
<keyword evidence="2 6" id="KW-0812">Transmembrane</keyword>
<evidence type="ECO:0000313" key="8">
    <source>
        <dbReference type="EMBL" id="EFX03361.1"/>
    </source>
</evidence>